<dbReference type="RefSeq" id="WP_208053884.1">
    <property type="nucleotide sequence ID" value="NZ_JAGEMK010000001.1"/>
</dbReference>
<evidence type="ECO:0000313" key="6">
    <source>
        <dbReference type="EMBL" id="MBO1750204.1"/>
    </source>
</evidence>
<name>A0A939RT08_9CELL</name>
<evidence type="ECO:0000313" key="7">
    <source>
        <dbReference type="Proteomes" id="UP000664209"/>
    </source>
</evidence>
<dbReference type="Pfam" id="PF02361">
    <property type="entry name" value="CbiQ"/>
    <property type="match status" value="1"/>
</dbReference>
<organism evidence="6 7">
    <name type="scientific">Actinotalea soli</name>
    <dbReference type="NCBI Taxonomy" id="2819234"/>
    <lineage>
        <taxon>Bacteria</taxon>
        <taxon>Bacillati</taxon>
        <taxon>Actinomycetota</taxon>
        <taxon>Actinomycetes</taxon>
        <taxon>Micrococcales</taxon>
        <taxon>Cellulomonadaceae</taxon>
        <taxon>Actinotalea</taxon>
    </lineage>
</organism>
<dbReference type="EMBL" id="JAGEMK010000001">
    <property type="protein sequence ID" value="MBO1750204.1"/>
    <property type="molecule type" value="Genomic_DNA"/>
</dbReference>
<keyword evidence="3 5" id="KW-1133">Transmembrane helix</keyword>
<keyword evidence="2 5" id="KW-0812">Transmembrane</keyword>
<gene>
    <name evidence="6" type="ORF">J4G33_00130</name>
</gene>
<proteinExistence type="predicted"/>
<evidence type="ECO:0000256" key="2">
    <source>
        <dbReference type="ARBA" id="ARBA00022692"/>
    </source>
</evidence>
<reference evidence="6" key="1">
    <citation type="submission" date="2021-03" db="EMBL/GenBank/DDBJ databases">
        <title>Actinotalea soli sp. nov., isolated from soil.</title>
        <authorList>
            <person name="Ping W."/>
            <person name="Zhang J."/>
        </authorList>
    </citation>
    <scope>NUCLEOTIDE SEQUENCE</scope>
    <source>
        <strain evidence="6">BY-33</strain>
    </source>
</reference>
<keyword evidence="4 5" id="KW-0472">Membrane</keyword>
<dbReference type="GO" id="GO:0005886">
    <property type="term" value="C:plasma membrane"/>
    <property type="evidence" value="ECO:0007669"/>
    <property type="project" value="TreeGrafter"/>
</dbReference>
<dbReference type="PANTHER" id="PTHR33514">
    <property type="entry name" value="PROTEIN ABCI12, CHLOROPLASTIC"/>
    <property type="match status" value="1"/>
</dbReference>
<keyword evidence="7" id="KW-1185">Reference proteome</keyword>
<evidence type="ECO:0000256" key="3">
    <source>
        <dbReference type="ARBA" id="ARBA00022989"/>
    </source>
</evidence>
<sequence length="214" mass="22130">MRRRRAQGPRRPPWTGPLGLFHAGSSWLHRVGPGPKVAGLGVLGIAVVALTGVVTTLALALVTVATAVSARLPLRSTTRAVLPVLLTAATVGAYQVWQRGPAVGLEVGLDLVTLVLAATVVTATTRADELLDALVRGLGPLRRVGLRPEVLAMAIGLMLRAVPGLLQTATEVREAARARGLERDPRATLAPAAVRAVARARSTGEALAARGVGD</sequence>
<dbReference type="AlphaFoldDB" id="A0A939RT08"/>
<evidence type="ECO:0000256" key="1">
    <source>
        <dbReference type="ARBA" id="ARBA00004141"/>
    </source>
</evidence>
<evidence type="ECO:0000256" key="5">
    <source>
        <dbReference type="SAM" id="Phobius"/>
    </source>
</evidence>
<dbReference type="CDD" id="cd16914">
    <property type="entry name" value="EcfT"/>
    <property type="match status" value="1"/>
</dbReference>
<protein>
    <submittedName>
        <fullName evidence="6">Energy-coupling factor transporter transmembrane protein EcfT</fullName>
    </submittedName>
</protein>
<feature type="transmembrane region" description="Helical" evidence="5">
    <location>
        <begin position="41"/>
        <end position="68"/>
    </location>
</feature>
<evidence type="ECO:0000256" key="4">
    <source>
        <dbReference type="ARBA" id="ARBA00023136"/>
    </source>
</evidence>
<dbReference type="InterPro" id="IPR003339">
    <property type="entry name" value="ABC/ECF_trnsptr_transmembrane"/>
</dbReference>
<dbReference type="Proteomes" id="UP000664209">
    <property type="component" value="Unassembled WGS sequence"/>
</dbReference>
<comment type="subcellular location">
    <subcellularLocation>
        <location evidence="1">Membrane</location>
        <topology evidence="1">Multi-pass membrane protein</topology>
    </subcellularLocation>
</comment>
<comment type="caution">
    <text evidence="6">The sequence shown here is derived from an EMBL/GenBank/DDBJ whole genome shotgun (WGS) entry which is preliminary data.</text>
</comment>
<dbReference type="PANTHER" id="PTHR33514:SF13">
    <property type="entry name" value="PROTEIN ABCI12, CHLOROPLASTIC"/>
    <property type="match status" value="1"/>
</dbReference>
<accession>A0A939RT08</accession>